<dbReference type="GO" id="GO:0006260">
    <property type="term" value="P:DNA replication"/>
    <property type="evidence" value="ECO:0007669"/>
    <property type="project" value="UniProtKB-KW"/>
</dbReference>
<dbReference type="RefSeq" id="WP_021747215.1">
    <property type="nucleotide sequence ID" value="NZ_KI271425.1"/>
</dbReference>
<dbReference type="Pfam" id="PF01446">
    <property type="entry name" value="Rep_1"/>
    <property type="match status" value="1"/>
</dbReference>
<keyword evidence="2" id="KW-0235">DNA replication</keyword>
<reference evidence="3 4" key="1">
    <citation type="submission" date="2013-06" db="EMBL/GenBank/DDBJ databases">
        <authorList>
            <person name="Weinstock G."/>
            <person name="Sodergren E."/>
            <person name="Lobos E.A."/>
            <person name="Fulton L."/>
            <person name="Fulton R."/>
            <person name="Courtney L."/>
            <person name="Fronick C."/>
            <person name="O'Laughlin M."/>
            <person name="Godfrey J."/>
            <person name="Wilson R.M."/>
            <person name="Miner T."/>
            <person name="Farmer C."/>
            <person name="Delehaunty K."/>
            <person name="Cordes M."/>
            <person name="Minx P."/>
            <person name="Tomlinson C."/>
            <person name="Chen J."/>
            <person name="Wollam A."/>
            <person name="Pepin K.H."/>
            <person name="Bhonagiri V."/>
            <person name="Zhang X."/>
            <person name="Warren W."/>
            <person name="Mitreva M."/>
            <person name="Mardis E.R."/>
            <person name="Wilson R.K."/>
        </authorList>
    </citation>
    <scope>NUCLEOTIDE SEQUENCE [LARGE SCALE GENOMIC DNA]</scope>
    <source>
        <strain evidence="3 4">F0279</strain>
    </source>
</reference>
<protein>
    <submittedName>
        <fullName evidence="3">Replication protein</fullName>
    </submittedName>
</protein>
<dbReference type="EMBL" id="AWVM01000051">
    <property type="protein sequence ID" value="ERK51915.1"/>
    <property type="molecule type" value="Genomic_DNA"/>
</dbReference>
<dbReference type="AlphaFoldDB" id="U2PN01"/>
<comment type="similarity">
    <text evidence="1">Belongs to the Gram-positive plasmids replication protein type 1 family.</text>
</comment>
<evidence type="ECO:0000313" key="4">
    <source>
        <dbReference type="Proteomes" id="UP000016626"/>
    </source>
</evidence>
<evidence type="ECO:0000313" key="3">
    <source>
        <dbReference type="EMBL" id="ERK51915.1"/>
    </source>
</evidence>
<evidence type="ECO:0000256" key="2">
    <source>
        <dbReference type="ARBA" id="ARBA00022705"/>
    </source>
</evidence>
<evidence type="ECO:0000256" key="1">
    <source>
        <dbReference type="ARBA" id="ARBA00008909"/>
    </source>
</evidence>
<dbReference type="InterPro" id="IPR000989">
    <property type="entry name" value="Rep"/>
</dbReference>
<dbReference type="Proteomes" id="UP000016626">
    <property type="component" value="Unassembled WGS sequence"/>
</dbReference>
<name>U2PN01_LEPWF</name>
<proteinExistence type="inferred from homology"/>
<feature type="non-terminal residue" evidence="3">
    <location>
        <position position="1"/>
    </location>
</feature>
<accession>U2PN01</accession>
<dbReference type="eggNOG" id="COG5655">
    <property type="taxonomic scope" value="Bacteria"/>
</dbReference>
<comment type="caution">
    <text evidence="3">The sequence shown here is derived from an EMBL/GenBank/DDBJ whole genome shotgun (WGS) entry which is preliminary data.</text>
</comment>
<dbReference type="HOGENOM" id="CLU_056002_1_0_0"/>
<dbReference type="GO" id="GO:0003677">
    <property type="term" value="F:DNA binding"/>
    <property type="evidence" value="ECO:0007669"/>
    <property type="project" value="InterPro"/>
</dbReference>
<dbReference type="PATRIC" id="fig|888055.3.peg.958"/>
<gene>
    <name evidence="3" type="ORF">HMPREF9015_01000</name>
</gene>
<organism evidence="3 4">
    <name type="scientific">Leptotrichia wadei (strain F0279)</name>
    <dbReference type="NCBI Taxonomy" id="888055"/>
    <lineage>
        <taxon>Bacteria</taxon>
        <taxon>Fusobacteriati</taxon>
        <taxon>Fusobacteriota</taxon>
        <taxon>Fusobacteriia</taxon>
        <taxon>Fusobacteriales</taxon>
        <taxon>Leptotrichiaceae</taxon>
        <taxon>Leptotrichia</taxon>
    </lineage>
</organism>
<sequence length="297" mass="35367">ETLIELGIPHFTEKTIERINNCATFLQSVSNFDRNRSKIVKANRCMNRFCPICMATKARKEAYMLLIILKFLSCAKGYEFIFLTLTVPNVAGDELVRELDEQYLALKRLIQRKEFKAISKGFIRKTEITYNQKRNDFHPHIHMLIAVNKSYFTEKNLYVSQHKWQEIWKKCKKDNSITQVHVKKANESSFKELAKYEAKDFDMLGYSQEVFDVFYKALKGRKTLTFNGCFQEAKKMYKEGKLDEYKEVDKTEYVDTFFHMFNYSKSKYDFIKERPMNNEELVKYNGMKIMDEEIIEE</sequence>